<reference evidence="1" key="2">
    <citation type="journal article" date="2014" name="ISME J.">
        <title>Microbial stratification in low pH oxic and suboxic macroscopic growths along an acid mine drainage.</title>
        <authorList>
            <person name="Mendez-Garcia C."/>
            <person name="Mesa V."/>
            <person name="Sprenger R.R."/>
            <person name="Richter M."/>
            <person name="Diez M.S."/>
            <person name="Solano J."/>
            <person name="Bargiela R."/>
            <person name="Golyshina O.V."/>
            <person name="Manteca A."/>
            <person name="Ramos J.L."/>
            <person name="Gallego J.R."/>
            <person name="Llorente I."/>
            <person name="Martins Dos Santos V.A."/>
            <person name="Jensen O.N."/>
            <person name="Pelaez A.I."/>
            <person name="Sanchez J."/>
            <person name="Ferrer M."/>
        </authorList>
    </citation>
    <scope>NUCLEOTIDE SEQUENCE</scope>
</reference>
<evidence type="ECO:0000313" key="1">
    <source>
        <dbReference type="EMBL" id="EQD29040.1"/>
    </source>
</evidence>
<dbReference type="Pfam" id="PF09969">
    <property type="entry name" value="DUF2203"/>
    <property type="match status" value="1"/>
</dbReference>
<reference evidence="1" key="1">
    <citation type="submission" date="2013-08" db="EMBL/GenBank/DDBJ databases">
        <authorList>
            <person name="Mendez C."/>
            <person name="Richter M."/>
            <person name="Ferrer M."/>
            <person name="Sanchez J."/>
        </authorList>
    </citation>
    <scope>NUCLEOTIDE SEQUENCE</scope>
</reference>
<sequence>MGGKFEALSKDMVRLITELSTIGVELKDPARGLLDFPAIFEGREILLCWQAGETNLNYWHETDTGFSGRRDIHELNRSPETMG</sequence>
<name>T0ZGZ5_9ZZZZ</name>
<comment type="caution">
    <text evidence="1">The sequence shown here is derived from an EMBL/GenBank/DDBJ whole genome shotgun (WGS) entry which is preliminary data.</text>
</comment>
<dbReference type="InterPro" id="IPR018699">
    <property type="entry name" value="DUF2203"/>
</dbReference>
<proteinExistence type="predicted"/>
<dbReference type="AlphaFoldDB" id="T0ZGZ5"/>
<organism evidence="1">
    <name type="scientific">mine drainage metagenome</name>
    <dbReference type="NCBI Taxonomy" id="410659"/>
    <lineage>
        <taxon>unclassified sequences</taxon>
        <taxon>metagenomes</taxon>
        <taxon>ecological metagenomes</taxon>
    </lineage>
</organism>
<protein>
    <recommendedName>
        <fullName evidence="2">DUF2203 domain-containing protein</fullName>
    </recommendedName>
</protein>
<dbReference type="EMBL" id="AUZZ01010656">
    <property type="protein sequence ID" value="EQD29040.1"/>
    <property type="molecule type" value="Genomic_DNA"/>
</dbReference>
<accession>T0ZGZ5</accession>
<gene>
    <name evidence="1" type="ORF">B2A_14665</name>
</gene>
<evidence type="ECO:0008006" key="2">
    <source>
        <dbReference type="Google" id="ProtNLM"/>
    </source>
</evidence>